<keyword evidence="1" id="KW-0472">Membrane</keyword>
<feature type="transmembrane region" description="Helical" evidence="1">
    <location>
        <begin position="30"/>
        <end position="48"/>
    </location>
</feature>
<keyword evidence="1" id="KW-1133">Transmembrane helix</keyword>
<sequence>MTIPWLFFWGVVVLLVIYVAYRIGKVLLRLFIGLAALALLSWGLWKFFQS</sequence>
<evidence type="ECO:0000256" key="1">
    <source>
        <dbReference type="SAM" id="Phobius"/>
    </source>
</evidence>
<protein>
    <submittedName>
        <fullName evidence="2">Uncharacterized protein</fullName>
    </submittedName>
</protein>
<feature type="transmembrane region" description="Helical" evidence="1">
    <location>
        <begin position="6"/>
        <end position="23"/>
    </location>
</feature>
<comment type="caution">
    <text evidence="2">The sequence shown here is derived from an EMBL/GenBank/DDBJ whole genome shotgun (WGS) entry which is preliminary data.</text>
</comment>
<proteinExistence type="predicted"/>
<gene>
    <name evidence="2" type="ORF">IPN91_03300</name>
</gene>
<name>A0A936K603_9BACT</name>
<keyword evidence="1" id="KW-0812">Transmembrane</keyword>
<dbReference type="EMBL" id="JADKCH010000001">
    <property type="protein sequence ID" value="MBK8571670.1"/>
    <property type="molecule type" value="Genomic_DNA"/>
</dbReference>
<evidence type="ECO:0000313" key="2">
    <source>
        <dbReference type="EMBL" id="MBK8571670.1"/>
    </source>
</evidence>
<accession>A0A936K603</accession>
<organism evidence="2 3">
    <name type="scientific">Candidatus Geothrix odensensis</name>
    <dbReference type="NCBI Taxonomy" id="2954440"/>
    <lineage>
        <taxon>Bacteria</taxon>
        <taxon>Pseudomonadati</taxon>
        <taxon>Acidobacteriota</taxon>
        <taxon>Holophagae</taxon>
        <taxon>Holophagales</taxon>
        <taxon>Holophagaceae</taxon>
        <taxon>Geothrix</taxon>
    </lineage>
</organism>
<evidence type="ECO:0000313" key="3">
    <source>
        <dbReference type="Proteomes" id="UP000709959"/>
    </source>
</evidence>
<dbReference type="AlphaFoldDB" id="A0A936K603"/>
<reference evidence="2 3" key="1">
    <citation type="submission" date="2020-10" db="EMBL/GenBank/DDBJ databases">
        <title>Connecting structure to function with the recovery of over 1000 high-quality activated sludge metagenome-assembled genomes encoding full-length rRNA genes using long-read sequencing.</title>
        <authorList>
            <person name="Singleton C.M."/>
            <person name="Petriglieri F."/>
            <person name="Kristensen J.M."/>
            <person name="Kirkegaard R.H."/>
            <person name="Michaelsen T.Y."/>
            <person name="Andersen M.H."/>
            <person name="Karst S.M."/>
            <person name="Dueholm M.S."/>
            <person name="Nielsen P.H."/>
            <person name="Albertsen M."/>
        </authorList>
    </citation>
    <scope>NUCLEOTIDE SEQUENCE [LARGE SCALE GENOMIC DNA]</scope>
    <source>
        <strain evidence="2">OdNE_18-Q3-R46-58_MAXAC.008</strain>
    </source>
</reference>
<dbReference type="Proteomes" id="UP000709959">
    <property type="component" value="Unassembled WGS sequence"/>
</dbReference>